<keyword evidence="6" id="KW-0443">Lipid metabolism</keyword>
<evidence type="ECO:0000256" key="6">
    <source>
        <dbReference type="ARBA" id="ARBA00023098"/>
    </source>
</evidence>
<dbReference type="STRING" id="314278.NB231_07020"/>
<keyword evidence="5" id="KW-0520">NAD</keyword>
<sequence>MSEVIHVRCAAVLGAGVMGAQIAAHLVNAGVRAVLFELPAEGAEPNAHVQKAIERLRKLQPNPLATPEHAELIVPANYEENLEALRDCDLVIEAVAERIEIKRDLYARIAPYLTPQALVGSNTSGLSIDQLAEVLPEAIQERFCGIHFFNPPRYMRLVELTPSERTAPWVLDQLESFLTTTLGKGVIRARDTPNFIGNRIGVFALMAAMHHADRLDLPFDVVDALTGPAVGRPKSATFRTADVVGLDTLQHVVEGSTERLKDDPWVGCLKLPAWMGQLIESGALGQKTGAGVYRKVGKEIQVLDTERAEYRPARQEAAPELQEILSQADPATLLERLRRSDHPQAHFLWCIHRDTFHYAAYLLASIADNARAVDLAIRWGFGWQRGPFELWQAAGWRETAAAIQADIDAGEALAKVALPDWIHRIEAVHTAEGSYAPLDQVYRARSNLPVYQRQYFPDQVLGERPAACGGTMFETEAVRLWSLESGIAILSFKSRQHAIGGDVLDGVIEAVSIAERRCRALVLWQDSEPFSVGANLKQVVEALESEDYDGLERMLARFQQATACLREAPIPVVAGVRGMALGGGCEFLMHCDHVVAALESYIGLVETGVGLIPAGGGCKELALRAAQRAPDGDPFPFLRGYFETVAKANVAKSAREAQALGLLGSNSTVILHPDEVLHVAQQQAIALAEAGYRAPLKRPVRVAGRDGVATLKAFLVNLRSGGFISAYDYEVAARLATTLCGGEVDAGLSVSEDWLLHLEREGFMALLRNPKTRDRIVHTLKTGKPLRN</sequence>
<evidence type="ECO:0000256" key="2">
    <source>
        <dbReference type="ARBA" id="ARBA00022832"/>
    </source>
</evidence>
<reference evidence="10 11" key="1">
    <citation type="submission" date="2006-02" db="EMBL/GenBank/DDBJ databases">
        <authorList>
            <person name="Waterbury J."/>
            <person name="Ferriera S."/>
            <person name="Johnson J."/>
            <person name="Kravitz S."/>
            <person name="Halpern A."/>
            <person name="Remington K."/>
            <person name="Beeson K."/>
            <person name="Tran B."/>
            <person name="Rogers Y.-H."/>
            <person name="Friedman R."/>
            <person name="Venter J.C."/>
        </authorList>
    </citation>
    <scope>NUCLEOTIDE SEQUENCE [LARGE SCALE GENOMIC DNA]</scope>
    <source>
        <strain evidence="10 11">Nb-231</strain>
    </source>
</reference>
<comment type="pathway">
    <text evidence="1">Lipid metabolism; fatty acid beta-oxidation.</text>
</comment>
<protein>
    <submittedName>
        <fullName evidence="10">Putative 3-hydroxyacyl-CoA dehydrogenase oxidoreductase protein</fullName>
    </submittedName>
</protein>
<dbReference type="InterPro" id="IPR006108">
    <property type="entry name" value="3HC_DH_C"/>
</dbReference>
<dbReference type="Pfam" id="PF02737">
    <property type="entry name" value="3HCDH_N"/>
    <property type="match status" value="1"/>
</dbReference>
<evidence type="ECO:0000259" key="8">
    <source>
        <dbReference type="Pfam" id="PF00725"/>
    </source>
</evidence>
<name>A4BUX0_9GAMM</name>
<dbReference type="PANTHER" id="PTHR48075:SF7">
    <property type="entry name" value="3-HYDROXYACYL-COA DEHYDROGENASE-RELATED"/>
    <property type="match status" value="1"/>
</dbReference>
<dbReference type="InterPro" id="IPR006176">
    <property type="entry name" value="3-OHacyl-CoA_DH_NAD-bd"/>
</dbReference>
<feature type="domain" description="3-hydroxyacyl-CoA dehydrogenase NAD binding" evidence="9">
    <location>
        <begin position="10"/>
        <end position="191"/>
    </location>
</feature>
<dbReference type="eggNOG" id="COG1024">
    <property type="taxonomic scope" value="Bacteria"/>
</dbReference>
<dbReference type="InterPro" id="IPR008927">
    <property type="entry name" value="6-PGluconate_DH-like_C_sf"/>
</dbReference>
<dbReference type="Gene3D" id="1.10.1040.50">
    <property type="match status" value="1"/>
</dbReference>
<dbReference type="SUPFAM" id="SSF52096">
    <property type="entry name" value="ClpP/crotonase"/>
    <property type="match status" value="1"/>
</dbReference>
<dbReference type="CDD" id="cd06558">
    <property type="entry name" value="crotonase-like"/>
    <property type="match status" value="1"/>
</dbReference>
<comment type="caution">
    <text evidence="10">The sequence shown here is derived from an EMBL/GenBank/DDBJ whole genome shotgun (WGS) entry which is preliminary data.</text>
</comment>
<dbReference type="eggNOG" id="COG1250">
    <property type="taxonomic scope" value="Bacteria"/>
</dbReference>
<dbReference type="GO" id="GO:0070403">
    <property type="term" value="F:NAD+ binding"/>
    <property type="evidence" value="ECO:0007669"/>
    <property type="project" value="InterPro"/>
</dbReference>
<evidence type="ECO:0000256" key="4">
    <source>
        <dbReference type="ARBA" id="ARBA00023002"/>
    </source>
</evidence>
<dbReference type="RefSeq" id="WP_005000838.1">
    <property type="nucleotide sequence ID" value="NZ_CH672427.1"/>
</dbReference>
<dbReference type="Gene3D" id="3.90.226.10">
    <property type="entry name" value="2-enoyl-CoA Hydratase, Chain A, domain 1"/>
    <property type="match status" value="1"/>
</dbReference>
<evidence type="ECO:0000259" key="9">
    <source>
        <dbReference type="Pfam" id="PF02737"/>
    </source>
</evidence>
<dbReference type="SUPFAM" id="SSF51735">
    <property type="entry name" value="NAD(P)-binding Rossmann-fold domains"/>
    <property type="match status" value="1"/>
</dbReference>
<evidence type="ECO:0000256" key="7">
    <source>
        <dbReference type="ARBA" id="ARBA00049556"/>
    </source>
</evidence>
<comment type="catalytic activity">
    <reaction evidence="7">
        <text>a (3S)-3-hydroxyacyl-CoA + NAD(+) = a 3-oxoacyl-CoA + NADH + H(+)</text>
        <dbReference type="Rhea" id="RHEA:22432"/>
        <dbReference type="ChEBI" id="CHEBI:15378"/>
        <dbReference type="ChEBI" id="CHEBI:57318"/>
        <dbReference type="ChEBI" id="CHEBI:57540"/>
        <dbReference type="ChEBI" id="CHEBI:57945"/>
        <dbReference type="ChEBI" id="CHEBI:90726"/>
        <dbReference type="EC" id="1.1.1.35"/>
    </reaction>
</comment>
<dbReference type="EMBL" id="AAOF01000021">
    <property type="protein sequence ID" value="EAR20484.1"/>
    <property type="molecule type" value="Genomic_DNA"/>
</dbReference>
<dbReference type="InterPro" id="IPR001753">
    <property type="entry name" value="Enoyl-CoA_hydra/iso"/>
</dbReference>
<dbReference type="HOGENOM" id="CLU_010448_0_0_6"/>
<gene>
    <name evidence="10" type="ORF">NB231_07020</name>
</gene>
<feature type="domain" description="3-hydroxyacyl-CoA dehydrogenase C-terminal" evidence="8">
    <location>
        <begin position="195"/>
        <end position="294"/>
    </location>
</feature>
<proteinExistence type="predicted"/>
<dbReference type="Pfam" id="PF00725">
    <property type="entry name" value="3HCDH"/>
    <property type="match status" value="1"/>
</dbReference>
<dbReference type="InterPro" id="IPR036291">
    <property type="entry name" value="NAD(P)-bd_dom_sf"/>
</dbReference>
<organism evidence="10 11">
    <name type="scientific">Nitrococcus mobilis Nb-231</name>
    <dbReference type="NCBI Taxonomy" id="314278"/>
    <lineage>
        <taxon>Bacteria</taxon>
        <taxon>Pseudomonadati</taxon>
        <taxon>Pseudomonadota</taxon>
        <taxon>Gammaproteobacteria</taxon>
        <taxon>Chromatiales</taxon>
        <taxon>Ectothiorhodospiraceae</taxon>
        <taxon>Nitrococcus</taxon>
    </lineage>
</organism>
<keyword evidence="4" id="KW-0560">Oxidoreductase</keyword>
<dbReference type="UniPathway" id="UPA00659"/>
<evidence type="ECO:0000256" key="1">
    <source>
        <dbReference type="ARBA" id="ARBA00005005"/>
    </source>
</evidence>
<keyword evidence="11" id="KW-1185">Reference proteome</keyword>
<dbReference type="Proteomes" id="UP000003374">
    <property type="component" value="Unassembled WGS sequence"/>
</dbReference>
<accession>A4BUX0</accession>
<dbReference type="InterPro" id="IPR029045">
    <property type="entry name" value="ClpP/crotonase-like_dom_sf"/>
</dbReference>
<dbReference type="GO" id="GO:0003857">
    <property type="term" value="F:(3S)-3-hydroxyacyl-CoA dehydrogenase (NAD+) activity"/>
    <property type="evidence" value="ECO:0007669"/>
    <property type="project" value="UniProtKB-EC"/>
</dbReference>
<dbReference type="GO" id="GO:0006635">
    <property type="term" value="P:fatty acid beta-oxidation"/>
    <property type="evidence" value="ECO:0007669"/>
    <property type="project" value="UniProtKB-UniPathway"/>
</dbReference>
<dbReference type="SUPFAM" id="SSF48179">
    <property type="entry name" value="6-phosphogluconate dehydrogenase C-terminal domain-like"/>
    <property type="match status" value="2"/>
</dbReference>
<dbReference type="AlphaFoldDB" id="A4BUX0"/>
<dbReference type="Gene3D" id="3.40.50.720">
    <property type="entry name" value="NAD(P)-binding Rossmann-like Domain"/>
    <property type="match status" value="1"/>
</dbReference>
<evidence type="ECO:0000256" key="5">
    <source>
        <dbReference type="ARBA" id="ARBA00023027"/>
    </source>
</evidence>
<keyword evidence="3" id="KW-0442">Lipid degradation</keyword>
<evidence type="ECO:0000256" key="3">
    <source>
        <dbReference type="ARBA" id="ARBA00022963"/>
    </source>
</evidence>
<evidence type="ECO:0000313" key="10">
    <source>
        <dbReference type="EMBL" id="EAR20484.1"/>
    </source>
</evidence>
<dbReference type="Pfam" id="PF00378">
    <property type="entry name" value="ECH_1"/>
    <property type="match status" value="1"/>
</dbReference>
<dbReference type="OrthoDB" id="5389341at2"/>
<evidence type="ECO:0000313" key="11">
    <source>
        <dbReference type="Proteomes" id="UP000003374"/>
    </source>
</evidence>
<dbReference type="PANTHER" id="PTHR48075">
    <property type="entry name" value="3-HYDROXYACYL-COA DEHYDROGENASE FAMILY PROTEIN"/>
    <property type="match status" value="1"/>
</dbReference>
<keyword evidence="2" id="KW-0276">Fatty acid metabolism</keyword>